<dbReference type="GO" id="GO:0016020">
    <property type="term" value="C:membrane"/>
    <property type="evidence" value="ECO:0007669"/>
    <property type="project" value="InterPro"/>
</dbReference>
<gene>
    <name evidence="3" type="ORF">Ljor_1858</name>
</gene>
<protein>
    <submittedName>
        <fullName evidence="3">Transporter family transporter protein</fullName>
    </submittedName>
</protein>
<feature type="domain" description="EamA" evidence="2">
    <location>
        <begin position="11"/>
        <end position="136"/>
    </location>
</feature>
<name>A0A0W0VBQ9_9GAMM</name>
<feature type="transmembrane region" description="Helical" evidence="1">
    <location>
        <begin position="94"/>
        <end position="114"/>
    </location>
</feature>
<evidence type="ECO:0000259" key="2">
    <source>
        <dbReference type="Pfam" id="PF00892"/>
    </source>
</evidence>
<keyword evidence="1" id="KW-1133">Transmembrane helix</keyword>
<evidence type="ECO:0000313" key="3">
    <source>
        <dbReference type="EMBL" id="KTD17552.1"/>
    </source>
</evidence>
<dbReference type="SUPFAM" id="SSF103481">
    <property type="entry name" value="Multidrug resistance efflux transporter EmrE"/>
    <property type="match status" value="1"/>
</dbReference>
<dbReference type="Pfam" id="PF00892">
    <property type="entry name" value="EamA"/>
    <property type="match status" value="1"/>
</dbReference>
<feature type="transmembrane region" description="Helical" evidence="1">
    <location>
        <begin position="6"/>
        <end position="24"/>
    </location>
</feature>
<dbReference type="OrthoDB" id="5637041at2"/>
<keyword evidence="1" id="KW-0472">Membrane</keyword>
<sequence length="140" mass="15388">MNLSAWYYPSLVALFLYGAWGYWGTRASTFINPLSITFYSSLGVLISGVIALVLLDFKLEFSARGGFYGFLNGLANGIACIFFIVALRRGPAMPVVLITSMYPLITLLFSVIFLKQGLTLKQSLGMLFAILSLIFFASES</sequence>
<dbReference type="InterPro" id="IPR000620">
    <property type="entry name" value="EamA_dom"/>
</dbReference>
<organism evidence="3 4">
    <name type="scientific">Legionella jordanis</name>
    <dbReference type="NCBI Taxonomy" id="456"/>
    <lineage>
        <taxon>Bacteria</taxon>
        <taxon>Pseudomonadati</taxon>
        <taxon>Pseudomonadota</taxon>
        <taxon>Gammaproteobacteria</taxon>
        <taxon>Legionellales</taxon>
        <taxon>Legionellaceae</taxon>
        <taxon>Legionella</taxon>
    </lineage>
</organism>
<feature type="transmembrane region" description="Helical" evidence="1">
    <location>
        <begin position="120"/>
        <end position="138"/>
    </location>
</feature>
<proteinExistence type="predicted"/>
<dbReference type="EMBL" id="LNYJ01000011">
    <property type="protein sequence ID" value="KTD17552.1"/>
    <property type="molecule type" value="Genomic_DNA"/>
</dbReference>
<dbReference type="Gene3D" id="1.10.3730.20">
    <property type="match status" value="1"/>
</dbReference>
<dbReference type="AlphaFoldDB" id="A0A0W0VBQ9"/>
<dbReference type="STRING" id="456.Ljor_1858"/>
<dbReference type="InterPro" id="IPR037185">
    <property type="entry name" value="EmrE-like"/>
</dbReference>
<dbReference type="PATRIC" id="fig|456.5.peg.1983"/>
<keyword evidence="4" id="KW-1185">Reference proteome</keyword>
<evidence type="ECO:0000256" key="1">
    <source>
        <dbReference type="SAM" id="Phobius"/>
    </source>
</evidence>
<evidence type="ECO:0000313" key="4">
    <source>
        <dbReference type="Proteomes" id="UP000055035"/>
    </source>
</evidence>
<reference evidence="3 4" key="1">
    <citation type="submission" date="2015-11" db="EMBL/GenBank/DDBJ databases">
        <title>Genomic analysis of 38 Legionella species identifies large and diverse effector repertoires.</title>
        <authorList>
            <person name="Burstein D."/>
            <person name="Amaro F."/>
            <person name="Zusman T."/>
            <person name="Lifshitz Z."/>
            <person name="Cohen O."/>
            <person name="Gilbert J.A."/>
            <person name="Pupko T."/>
            <person name="Shuman H.A."/>
            <person name="Segal G."/>
        </authorList>
    </citation>
    <scope>NUCLEOTIDE SEQUENCE [LARGE SCALE GENOMIC DNA]</scope>
    <source>
        <strain evidence="3 4">BL-540</strain>
    </source>
</reference>
<feature type="transmembrane region" description="Helical" evidence="1">
    <location>
        <begin position="67"/>
        <end position="87"/>
    </location>
</feature>
<keyword evidence="1" id="KW-0812">Transmembrane</keyword>
<accession>A0A0W0VBQ9</accession>
<dbReference type="Proteomes" id="UP000055035">
    <property type="component" value="Unassembled WGS sequence"/>
</dbReference>
<dbReference type="RefSeq" id="WP_058471297.1">
    <property type="nucleotide sequence ID" value="NZ_CAAAIC010000008.1"/>
</dbReference>
<feature type="transmembrane region" description="Helical" evidence="1">
    <location>
        <begin position="36"/>
        <end position="55"/>
    </location>
</feature>
<comment type="caution">
    <text evidence="3">The sequence shown here is derived from an EMBL/GenBank/DDBJ whole genome shotgun (WGS) entry which is preliminary data.</text>
</comment>